<reference evidence="2 3" key="1">
    <citation type="submission" date="2017-08" db="EMBL/GenBank/DDBJ databases">
        <title>Genomes of Fischerella (Mastigocladus) sp. strains.</title>
        <authorList>
            <person name="Miller S.R."/>
        </authorList>
    </citation>
    <scope>NUCLEOTIDE SEQUENCE [LARGE SCALE GENOMIC DNA]</scope>
    <source>
        <strain evidence="2 3">CCMEE 5323</strain>
    </source>
</reference>
<name>A0A2N6K8Q9_FISMU</name>
<dbReference type="EMBL" id="NRQW01000034">
    <property type="protein sequence ID" value="PLZ94071.1"/>
    <property type="molecule type" value="Genomic_DNA"/>
</dbReference>
<dbReference type="AlphaFoldDB" id="A0A2N6K8Q9"/>
<dbReference type="Proteomes" id="UP000235036">
    <property type="component" value="Unassembled WGS sequence"/>
</dbReference>
<protein>
    <submittedName>
        <fullName evidence="2">Alpha/beta hydrolase</fullName>
    </submittedName>
</protein>
<dbReference type="GO" id="GO:0016787">
    <property type="term" value="F:hydrolase activity"/>
    <property type="evidence" value="ECO:0007669"/>
    <property type="project" value="UniProtKB-KW"/>
</dbReference>
<dbReference type="Pfam" id="PF00561">
    <property type="entry name" value="Abhydrolase_1"/>
    <property type="match status" value="1"/>
</dbReference>
<keyword evidence="3" id="KW-1185">Reference proteome</keyword>
<dbReference type="SUPFAM" id="SSF53474">
    <property type="entry name" value="alpha/beta-Hydrolases"/>
    <property type="match status" value="1"/>
</dbReference>
<comment type="caution">
    <text evidence="2">The sequence shown here is derived from an EMBL/GenBank/DDBJ whole genome shotgun (WGS) entry which is preliminary data.</text>
</comment>
<evidence type="ECO:0000259" key="1">
    <source>
        <dbReference type="Pfam" id="PF00561"/>
    </source>
</evidence>
<dbReference type="Gene3D" id="3.40.50.1820">
    <property type="entry name" value="alpha/beta hydrolase"/>
    <property type="match status" value="1"/>
</dbReference>
<sequence>MSPEPDAIWLNTSPSLLCFAQPLLCELSRDVTIARWEYSQTQDEASSLDVAILLLDNYLQSINQPVHLIGHSTGGLLGLLYTRRYPKKVKSLTLLAVGADAALDWQAHYYAHLPYLSRQKILNAMVYNLFGYQNEKTVKRLERILEQDKNCSLSPHSLVKRLSVPPAPVPVPFMVCGSTDDMIVEPEALQGWRPFLMEGVDAERLLARDRYWECHKGRHFFHFFHPNLVAEQILDFWQSLHHSDLVFSSLVN</sequence>
<gene>
    <name evidence="2" type="ORF">CEN44_01515</name>
</gene>
<dbReference type="RefSeq" id="WP_016869917.1">
    <property type="nucleotide sequence ID" value="NZ_CAWNVR010000424.1"/>
</dbReference>
<dbReference type="InterPro" id="IPR000073">
    <property type="entry name" value="AB_hydrolase_1"/>
</dbReference>
<evidence type="ECO:0000313" key="2">
    <source>
        <dbReference type="EMBL" id="PLZ94071.1"/>
    </source>
</evidence>
<accession>A0A2N6K8Q9</accession>
<feature type="domain" description="AB hydrolase-1" evidence="1">
    <location>
        <begin position="62"/>
        <end position="124"/>
    </location>
</feature>
<evidence type="ECO:0000313" key="3">
    <source>
        <dbReference type="Proteomes" id="UP000235036"/>
    </source>
</evidence>
<dbReference type="InterPro" id="IPR029058">
    <property type="entry name" value="AB_hydrolase_fold"/>
</dbReference>
<organism evidence="2 3">
    <name type="scientific">Fischerella muscicola CCMEE 5323</name>
    <dbReference type="NCBI Taxonomy" id="2019572"/>
    <lineage>
        <taxon>Bacteria</taxon>
        <taxon>Bacillati</taxon>
        <taxon>Cyanobacteriota</taxon>
        <taxon>Cyanophyceae</taxon>
        <taxon>Nostocales</taxon>
        <taxon>Hapalosiphonaceae</taxon>
        <taxon>Fischerella</taxon>
    </lineage>
</organism>
<keyword evidence="2" id="KW-0378">Hydrolase</keyword>
<proteinExistence type="predicted"/>